<evidence type="ECO:0000256" key="1">
    <source>
        <dbReference type="ARBA" id="ARBA00009320"/>
    </source>
</evidence>
<dbReference type="Gene3D" id="3.40.50.300">
    <property type="entry name" value="P-loop containing nucleotide triphosphate hydrolases"/>
    <property type="match status" value="1"/>
</dbReference>
<dbReference type="Pfam" id="PF19798">
    <property type="entry name" value="Sulfotransfer_5"/>
    <property type="match status" value="1"/>
</dbReference>
<dbReference type="AlphaFoldDB" id="A0A381YKR6"/>
<dbReference type="PANTHER" id="PTHR42743:SF11">
    <property type="entry name" value="AMINODEOXYCHORISMATE LYASE"/>
    <property type="match status" value="1"/>
</dbReference>
<sequence length="257" mass="29178">MASVPFPGFMGCNHPSELRLAMWCGPRNISTALMRAWGNRPDTFVVDEPLYAHYLRETRLPHAMAGEIIERYEADWEKVAAWLTGPIPGGRTIFYQKQMCHHMLAGIGRDWLGQVTNCFLIREPREMLTSLMKKLPSPTLTDTALPQQLELFNHVRESTGDVPPVIDSTEVLRDPRGMLSALCDRLGVAFTEAMLEWPPGIRESDGIWAEHWYPEVETTTGWRAYKPKDDPVPDSLSGVLEQCNEIYGQLYPHRLTA</sequence>
<dbReference type="EMBL" id="UINC01018369">
    <property type="protein sequence ID" value="SVA77103.1"/>
    <property type="molecule type" value="Genomic_DNA"/>
</dbReference>
<dbReference type="PANTHER" id="PTHR42743">
    <property type="entry name" value="AMINO-ACID AMINOTRANSFERASE"/>
    <property type="match status" value="1"/>
</dbReference>
<evidence type="ECO:0008006" key="3">
    <source>
        <dbReference type="Google" id="ProtNLM"/>
    </source>
</evidence>
<protein>
    <recommendedName>
        <fullName evidence="3">Sulfotransferase family protein</fullName>
    </recommendedName>
</protein>
<dbReference type="InterPro" id="IPR027417">
    <property type="entry name" value="P-loop_NTPase"/>
</dbReference>
<dbReference type="SUPFAM" id="SSF52540">
    <property type="entry name" value="P-loop containing nucleoside triphosphate hydrolases"/>
    <property type="match status" value="1"/>
</dbReference>
<gene>
    <name evidence="2" type="ORF">METZ01_LOCUS129957</name>
</gene>
<proteinExistence type="inferred from homology"/>
<dbReference type="InterPro" id="IPR050571">
    <property type="entry name" value="Class-IV_PLP-Dep_Aminotrnsfr"/>
</dbReference>
<name>A0A381YKR6_9ZZZZ</name>
<organism evidence="2">
    <name type="scientific">marine metagenome</name>
    <dbReference type="NCBI Taxonomy" id="408172"/>
    <lineage>
        <taxon>unclassified sequences</taxon>
        <taxon>metagenomes</taxon>
        <taxon>ecological metagenomes</taxon>
    </lineage>
</organism>
<evidence type="ECO:0000313" key="2">
    <source>
        <dbReference type="EMBL" id="SVA77103.1"/>
    </source>
</evidence>
<accession>A0A381YKR6</accession>
<dbReference type="GO" id="GO:0019752">
    <property type="term" value="P:carboxylic acid metabolic process"/>
    <property type="evidence" value="ECO:0007669"/>
    <property type="project" value="TreeGrafter"/>
</dbReference>
<reference evidence="2" key="1">
    <citation type="submission" date="2018-05" db="EMBL/GenBank/DDBJ databases">
        <authorList>
            <person name="Lanie J.A."/>
            <person name="Ng W.-L."/>
            <person name="Kazmierczak K.M."/>
            <person name="Andrzejewski T.M."/>
            <person name="Davidsen T.M."/>
            <person name="Wayne K.J."/>
            <person name="Tettelin H."/>
            <person name="Glass J.I."/>
            <person name="Rusch D."/>
            <person name="Podicherti R."/>
            <person name="Tsui H.-C.T."/>
            <person name="Winkler M.E."/>
        </authorList>
    </citation>
    <scope>NUCLEOTIDE SEQUENCE</scope>
</reference>
<comment type="similarity">
    <text evidence="1">Belongs to the class-IV pyridoxal-phosphate-dependent aminotransferase family.</text>
</comment>